<dbReference type="Pfam" id="PF01423">
    <property type="entry name" value="LSM"/>
    <property type="match status" value="1"/>
</dbReference>
<dbReference type="Gene3D" id="2.30.30.100">
    <property type="match status" value="1"/>
</dbReference>
<dbReference type="PANTHER" id="PTHR11021:SF0">
    <property type="entry name" value="SMALL NUCLEAR RIBONUCLEOPROTEIN F"/>
    <property type="match status" value="1"/>
</dbReference>
<dbReference type="InterPro" id="IPR010920">
    <property type="entry name" value="LSM_dom_sf"/>
</dbReference>
<dbReference type="PROSITE" id="PS52002">
    <property type="entry name" value="SM"/>
    <property type="match status" value="1"/>
</dbReference>
<keyword evidence="3" id="KW-0687">Ribonucleoprotein</keyword>
<reference evidence="5 6" key="1">
    <citation type="journal article" date="2014" name="Appl. Environ. Microbiol.">
        <title>Comparative Genome Analysis of 'Candidatus Methanoplasma termitum' Indicates a New Mode of Energy Metabolism in the Seventh Order of Methanogens.</title>
        <authorList>
            <person name="Lang K."/>
            <person name="Schuldes J."/>
            <person name="Klingl A."/>
            <person name="Poehlein A."/>
            <person name="Daniel R."/>
            <person name="Brune A."/>
        </authorList>
    </citation>
    <scope>NUCLEOTIDE SEQUENCE [LARGE SCALE GENOMIC DNA]</scope>
    <source>
        <strain evidence="6">Mpt1</strain>
    </source>
</reference>
<evidence type="ECO:0000313" key="5">
    <source>
        <dbReference type="EMBL" id="AIZ56709.1"/>
    </source>
</evidence>
<organism evidence="5 6">
    <name type="scientific">Candidatus Methanoplasma termitum</name>
    <dbReference type="NCBI Taxonomy" id="1577791"/>
    <lineage>
        <taxon>Archaea</taxon>
        <taxon>Methanobacteriati</taxon>
        <taxon>Thermoplasmatota</taxon>
        <taxon>Thermoplasmata</taxon>
        <taxon>Methanomassiliicoccales</taxon>
        <taxon>Methanomassiliicoccaceae</taxon>
        <taxon>Candidatus Methanoplasma</taxon>
    </lineage>
</organism>
<sequence>MEVQWYKMIKPLSVLTQSANKNVIVELKGKREYRGVLDGYDPHMNIVLKNAEEFYNGESVRKISLVIVRGDNVIYISP</sequence>
<evidence type="ECO:0000256" key="1">
    <source>
        <dbReference type="ARBA" id="ARBA00006850"/>
    </source>
</evidence>
<dbReference type="InterPro" id="IPR001163">
    <property type="entry name" value="Sm_dom_euk/arc"/>
</dbReference>
<dbReference type="KEGG" id="mear:Mpt1_c08320"/>
<dbReference type="SUPFAM" id="SSF50182">
    <property type="entry name" value="Sm-like ribonucleoproteins"/>
    <property type="match status" value="1"/>
</dbReference>
<comment type="similarity">
    <text evidence="1">Belongs to the snRNP Sm proteins family.</text>
</comment>
<dbReference type="EMBL" id="CP010070">
    <property type="protein sequence ID" value="AIZ56709.1"/>
    <property type="molecule type" value="Genomic_DNA"/>
</dbReference>
<accession>A0A0A7LCB5</accession>
<feature type="domain" description="Sm" evidence="4">
    <location>
        <begin position="10"/>
        <end position="78"/>
    </location>
</feature>
<dbReference type="STRING" id="1577791.Mpt1_c08320"/>
<dbReference type="HOGENOM" id="CLU_076902_11_1_2"/>
<dbReference type="SMART" id="SM00651">
    <property type="entry name" value="Sm"/>
    <property type="match status" value="1"/>
</dbReference>
<dbReference type="InterPro" id="IPR022901">
    <property type="entry name" value="snRNP_Sm-like_arc"/>
</dbReference>
<proteinExistence type="inferred from homology"/>
<name>A0A0A7LCB5_9ARCH</name>
<dbReference type="GO" id="GO:1990904">
    <property type="term" value="C:ribonucleoprotein complex"/>
    <property type="evidence" value="ECO:0007669"/>
    <property type="project" value="UniProtKB-KW"/>
</dbReference>
<protein>
    <recommendedName>
        <fullName evidence="2">Putative snRNP Sm-like protein</fullName>
    </recommendedName>
</protein>
<dbReference type="GO" id="GO:0003723">
    <property type="term" value="F:RNA binding"/>
    <property type="evidence" value="ECO:0007669"/>
    <property type="project" value="InterPro"/>
</dbReference>
<dbReference type="CDD" id="cd01731">
    <property type="entry name" value="archaeal_Sm1"/>
    <property type="match status" value="1"/>
</dbReference>
<evidence type="ECO:0000313" key="6">
    <source>
        <dbReference type="Proteomes" id="UP000030787"/>
    </source>
</evidence>
<dbReference type="InterPro" id="IPR047575">
    <property type="entry name" value="Sm"/>
</dbReference>
<keyword evidence="6" id="KW-1185">Reference proteome</keyword>
<dbReference type="NCBIfam" id="NF001963">
    <property type="entry name" value="PRK00737.1"/>
    <property type="match status" value="1"/>
</dbReference>
<dbReference type="PIRSF" id="PIRSF006609">
    <property type="entry name" value="snRNP_SmF"/>
    <property type="match status" value="1"/>
</dbReference>
<dbReference type="InterPro" id="IPR016487">
    <property type="entry name" value="Lsm6/sSmF"/>
</dbReference>
<evidence type="ECO:0000256" key="2">
    <source>
        <dbReference type="ARBA" id="ARBA00021121"/>
    </source>
</evidence>
<dbReference type="GO" id="GO:0000398">
    <property type="term" value="P:mRNA splicing, via spliceosome"/>
    <property type="evidence" value="ECO:0007669"/>
    <property type="project" value="InterPro"/>
</dbReference>
<gene>
    <name evidence="5" type="ORF">Mpt1_c08320</name>
</gene>
<dbReference type="PANTHER" id="PTHR11021">
    <property type="entry name" value="SMALL NUCLEAR RIBONUCLEOPROTEIN F SNRNP-F"/>
    <property type="match status" value="1"/>
</dbReference>
<dbReference type="AlphaFoldDB" id="A0A0A7LCB5"/>
<dbReference type="Proteomes" id="UP000030787">
    <property type="component" value="Chromosome"/>
</dbReference>
<evidence type="ECO:0000256" key="3">
    <source>
        <dbReference type="ARBA" id="ARBA00023274"/>
    </source>
</evidence>
<evidence type="ECO:0000259" key="4">
    <source>
        <dbReference type="PROSITE" id="PS52002"/>
    </source>
</evidence>